<dbReference type="PROSITE" id="PS51257">
    <property type="entry name" value="PROKAR_LIPOPROTEIN"/>
    <property type="match status" value="1"/>
</dbReference>
<dbReference type="OrthoDB" id="7341703at2"/>
<gene>
    <name evidence="2" type="ORF">GQF03_04550</name>
</gene>
<comment type="caution">
    <text evidence="2">The sequence shown here is derived from an EMBL/GenBank/DDBJ whole genome shotgun (WGS) entry which is preliminary data.</text>
</comment>
<sequence>MKIIYPLIRTIFLAAFVAACAADGGTENPIFRPFQWFSYANGDDIRENCAPGRNARYRMIYNAIYDEQVRTYDILQITTADSATQTTQVFSGGISVNWLLGAAGGSGPAATRESKVVISLKDLIAIEQALIKSGFEKPAIKGQILHSDEFYWIAMVCRDGNFKYYAWNDENSDVAKLPFREVLSKGDETGVRFQEPYTPTVFGRSSRYYKGGRGGGSTYFTLQIGDNGLDL</sequence>
<dbReference type="RefSeq" id="WP_161337975.1">
    <property type="nucleotide sequence ID" value="NZ_JBHSDG010000002.1"/>
</dbReference>
<feature type="signal peptide" evidence="1">
    <location>
        <begin position="1"/>
        <end position="21"/>
    </location>
</feature>
<accession>A0A845MD56</accession>
<dbReference type="Proteomes" id="UP000445696">
    <property type="component" value="Unassembled WGS sequence"/>
</dbReference>
<evidence type="ECO:0000256" key="1">
    <source>
        <dbReference type="SAM" id="SignalP"/>
    </source>
</evidence>
<keyword evidence="1" id="KW-0732">Signal</keyword>
<protein>
    <submittedName>
        <fullName evidence="2">Uncharacterized protein</fullName>
    </submittedName>
</protein>
<feature type="chain" id="PRO_5032721901" evidence="1">
    <location>
        <begin position="22"/>
        <end position="231"/>
    </location>
</feature>
<evidence type="ECO:0000313" key="2">
    <source>
        <dbReference type="EMBL" id="MZR21591.1"/>
    </source>
</evidence>
<keyword evidence="3" id="KW-1185">Reference proteome</keyword>
<name>A0A845MD56_9PROT</name>
<reference evidence="2 3" key="1">
    <citation type="journal article" date="2014" name="Int. J. Syst. Evol. Microbiol.">
        <title>Sneathiella chungangensis sp. nov., isolated from a marine sand, and emended description of the genus Sneathiella.</title>
        <authorList>
            <person name="Siamphan C."/>
            <person name="Kim H."/>
            <person name="Lee J.S."/>
            <person name="Kim W."/>
        </authorList>
    </citation>
    <scope>NUCLEOTIDE SEQUENCE [LARGE SCALE GENOMIC DNA]</scope>
    <source>
        <strain evidence="2 3">KCTC 32476</strain>
    </source>
</reference>
<dbReference type="EMBL" id="WTVA01000001">
    <property type="protein sequence ID" value="MZR21591.1"/>
    <property type="molecule type" value="Genomic_DNA"/>
</dbReference>
<proteinExistence type="predicted"/>
<organism evidence="2 3">
    <name type="scientific">Sneathiella chungangensis</name>
    <dbReference type="NCBI Taxonomy" id="1418234"/>
    <lineage>
        <taxon>Bacteria</taxon>
        <taxon>Pseudomonadati</taxon>
        <taxon>Pseudomonadota</taxon>
        <taxon>Alphaproteobacteria</taxon>
        <taxon>Sneathiellales</taxon>
        <taxon>Sneathiellaceae</taxon>
        <taxon>Sneathiella</taxon>
    </lineage>
</organism>
<evidence type="ECO:0000313" key="3">
    <source>
        <dbReference type="Proteomes" id="UP000445696"/>
    </source>
</evidence>
<dbReference type="AlphaFoldDB" id="A0A845MD56"/>